<keyword evidence="1" id="KW-0472">Membrane</keyword>
<proteinExistence type="predicted"/>
<gene>
    <name evidence="2" type="ORF">SAMN04489760_14510</name>
</gene>
<keyword evidence="3" id="KW-1185">Reference proteome</keyword>
<accession>A0A1H8B4Z5</accession>
<evidence type="ECO:0000256" key="1">
    <source>
        <dbReference type="SAM" id="Phobius"/>
    </source>
</evidence>
<feature type="transmembrane region" description="Helical" evidence="1">
    <location>
        <begin position="9"/>
        <end position="32"/>
    </location>
</feature>
<feature type="transmembrane region" description="Helical" evidence="1">
    <location>
        <begin position="83"/>
        <end position="106"/>
    </location>
</feature>
<keyword evidence="1" id="KW-0812">Transmembrane</keyword>
<feature type="transmembrane region" description="Helical" evidence="1">
    <location>
        <begin position="118"/>
        <end position="136"/>
    </location>
</feature>
<dbReference type="AlphaFoldDB" id="A0A1H8B4Z5"/>
<name>A0A1H8B4Z5_9BACT</name>
<evidence type="ECO:0000313" key="3">
    <source>
        <dbReference type="Proteomes" id="UP000198744"/>
    </source>
</evidence>
<dbReference type="EMBL" id="FOBS01000045">
    <property type="protein sequence ID" value="SEM76937.1"/>
    <property type="molecule type" value="Genomic_DNA"/>
</dbReference>
<dbReference type="InterPro" id="IPR018687">
    <property type="entry name" value="DUF2177_membr"/>
</dbReference>
<keyword evidence="1" id="KW-1133">Transmembrane helix</keyword>
<dbReference type="STRING" id="43775.SAMN04489760_14510"/>
<reference evidence="2 3" key="1">
    <citation type="submission" date="2016-10" db="EMBL/GenBank/DDBJ databases">
        <authorList>
            <person name="de Groot N.N."/>
        </authorList>
    </citation>
    <scope>NUCLEOTIDE SEQUENCE [LARGE SCALE GENOMIC DNA]</scope>
    <source>
        <strain evidence="2 3">DSM 8423</strain>
    </source>
</reference>
<dbReference type="Proteomes" id="UP000198744">
    <property type="component" value="Unassembled WGS sequence"/>
</dbReference>
<feature type="transmembrane region" description="Helical" evidence="1">
    <location>
        <begin position="52"/>
        <end position="71"/>
    </location>
</feature>
<evidence type="ECO:0000313" key="2">
    <source>
        <dbReference type="EMBL" id="SEM76937.1"/>
    </source>
</evidence>
<sequence>MPMLSYAKLYVISLFIFIVVDLIWIAGIMKNFYRLQLGPLSRMTGGSMSPNIPSSILVWMLIVLGLILFVLPRIPRTGSGVEGVLWGALFGLVVYGVYDLTNYALLKDWPLSMTIVDMLWGMVACGISGFIVGHLARRLL</sequence>
<protein>
    <submittedName>
        <fullName evidence="2">Uncharacterized membrane protein</fullName>
    </submittedName>
</protein>
<dbReference type="RefSeq" id="WP_175476637.1">
    <property type="nucleotide sequence ID" value="NZ_FOBS01000045.1"/>
</dbReference>
<dbReference type="Pfam" id="PF09945">
    <property type="entry name" value="DUF2177"/>
    <property type="match status" value="1"/>
</dbReference>
<organism evidence="2 3">
    <name type="scientific">Syntrophus gentianae</name>
    <dbReference type="NCBI Taxonomy" id="43775"/>
    <lineage>
        <taxon>Bacteria</taxon>
        <taxon>Pseudomonadati</taxon>
        <taxon>Thermodesulfobacteriota</taxon>
        <taxon>Syntrophia</taxon>
        <taxon>Syntrophales</taxon>
        <taxon>Syntrophaceae</taxon>
        <taxon>Syntrophus</taxon>
    </lineage>
</organism>